<evidence type="ECO:0000313" key="2">
    <source>
        <dbReference type="EMBL" id="CAK1227832.1"/>
    </source>
</evidence>
<keyword evidence="3" id="KW-1185">Reference proteome</keyword>
<gene>
    <name evidence="2" type="ORF">R54839_PPFHFPJH_00283</name>
</gene>
<evidence type="ECO:0000313" key="3">
    <source>
        <dbReference type="Proteomes" id="UP001314261"/>
    </source>
</evidence>
<comment type="caution">
    <text evidence="2">The sequence shown here is derived from an EMBL/GenBank/DDBJ whole genome shotgun (WGS) entry which is preliminary data.</text>
</comment>
<dbReference type="RefSeq" id="WP_187753286.1">
    <property type="nucleotide sequence ID" value="NZ_CAUZLN010000001.1"/>
</dbReference>
<feature type="transmembrane region" description="Helical" evidence="1">
    <location>
        <begin position="55"/>
        <end position="74"/>
    </location>
</feature>
<evidence type="ECO:0008006" key="4">
    <source>
        <dbReference type="Google" id="ProtNLM"/>
    </source>
</evidence>
<dbReference type="EMBL" id="CAUZLR010000001">
    <property type="protein sequence ID" value="CAK1227832.1"/>
    <property type="molecule type" value="Genomic_DNA"/>
</dbReference>
<sequence>MQKYWKIILAFIVVLYWSSPQIVYASFGGGHGGGGHSGGGSSSTPTGSGGGHSRYSYIITVVSIFIAIRAIKWLNHLGNRKLAKEIQFNQCYRSDLTALFIRFQRAWSNGNLQPIEGEMTDFLYEKNLKILKGYGEKGIEARTTDVTIQGLYPVSKLGNLLTVEFVVKARDYFVSHENHQVVNELGAKLRWQRKPAKVSFTESWVIDILEPGHYVVRSVERK</sequence>
<name>A0ABM9MN12_9LACO</name>
<protein>
    <recommendedName>
        <fullName evidence="4">Tim44-like domain-containing protein</fullName>
    </recommendedName>
</protein>
<organism evidence="2 3">
    <name type="scientific">Fructobacillus fructosus</name>
    <dbReference type="NCBI Taxonomy" id="1631"/>
    <lineage>
        <taxon>Bacteria</taxon>
        <taxon>Bacillati</taxon>
        <taxon>Bacillota</taxon>
        <taxon>Bacilli</taxon>
        <taxon>Lactobacillales</taxon>
        <taxon>Lactobacillaceae</taxon>
        <taxon>Fructobacillus</taxon>
    </lineage>
</organism>
<evidence type="ECO:0000256" key="1">
    <source>
        <dbReference type="SAM" id="Phobius"/>
    </source>
</evidence>
<reference evidence="2 3" key="1">
    <citation type="submission" date="2023-10" db="EMBL/GenBank/DDBJ databases">
        <authorList>
            <person name="Botero Cardona J."/>
        </authorList>
    </citation>
    <scope>NUCLEOTIDE SEQUENCE [LARGE SCALE GENOMIC DNA]</scope>
    <source>
        <strain evidence="2 3">R-54839</strain>
    </source>
</reference>
<accession>A0ABM9MN12</accession>
<keyword evidence="1" id="KW-1133">Transmembrane helix</keyword>
<keyword evidence="1" id="KW-0812">Transmembrane</keyword>
<proteinExistence type="predicted"/>
<dbReference type="Proteomes" id="UP001314261">
    <property type="component" value="Unassembled WGS sequence"/>
</dbReference>
<keyword evidence="1" id="KW-0472">Membrane</keyword>